<sequence length="548" mass="61894">MRGHAAQLLAQLDGRIERLMARQVLDECSGDYGGFMEDDLHVESRQCGFDLSALACGYVTKDSAHYLSERVKAALTAALAYLRAHQRPGGCVDLLSCNVASAPDTAFMINAVLNAWWLLERCEDARAAWLRPALLRLIDSAASGIAAGGFHTPNHRWAIAACLLHCAKITGRRELAARAQAYLREGLDINEDGEFAERSAGNYNQVNDDQMLRLYMATGDRTFLHAAEKNLEMMYCYIDPDGSVFTNNSTRQDMGKKVYLDTYYPLYLMAGYFLGREDFGAMAEWIYQDCRRRGTWPDGVEWLLLLPQMDGFGAQTPFEPPFLRYDRLFEHSDIARVRRGGFSLTLMRGKPNFLYFQSGALPLYMAIYQNLCDQRNFVPETLERTERGFRLSGRAPVWYYQPFDQKPQTSDWWRMDNAARERLTAEGLHTLVEAELTEEGVRLHIRTQGVDRLPVRVEIGLLPGGRIRTQHFTQLMRAGEQVTILDGDIEITGPRGDALAIGPAFGSHDIRARMGGAYPLSDACYTVLLTGYTPVDRTIFIRARRIFS</sequence>
<comment type="caution">
    <text evidence="1">The sequence shown here is derived from an EMBL/GenBank/DDBJ whole genome shotgun (WGS) entry which is preliminary data.</text>
</comment>
<evidence type="ECO:0000313" key="2">
    <source>
        <dbReference type="Proteomes" id="UP000886887"/>
    </source>
</evidence>
<accession>A0A9D0ZA99</accession>
<dbReference type="SUPFAM" id="SSF48239">
    <property type="entry name" value="Terpenoid cyclases/Protein prenyltransferases"/>
    <property type="match status" value="1"/>
</dbReference>
<name>A0A9D0ZA99_9FIRM</name>
<evidence type="ECO:0000313" key="1">
    <source>
        <dbReference type="EMBL" id="HIQ71461.1"/>
    </source>
</evidence>
<proteinExistence type="predicted"/>
<dbReference type="EMBL" id="DVFJ01000012">
    <property type="protein sequence ID" value="HIQ71461.1"/>
    <property type="molecule type" value="Genomic_DNA"/>
</dbReference>
<protein>
    <submittedName>
        <fullName evidence="1">Uncharacterized protein</fullName>
    </submittedName>
</protein>
<reference evidence="1" key="2">
    <citation type="journal article" date="2021" name="PeerJ">
        <title>Extensive microbial diversity within the chicken gut microbiome revealed by metagenomics and culture.</title>
        <authorList>
            <person name="Gilroy R."/>
            <person name="Ravi A."/>
            <person name="Getino M."/>
            <person name="Pursley I."/>
            <person name="Horton D.L."/>
            <person name="Alikhan N.F."/>
            <person name="Baker D."/>
            <person name="Gharbi K."/>
            <person name="Hall N."/>
            <person name="Watson M."/>
            <person name="Adriaenssens E.M."/>
            <person name="Foster-Nyarko E."/>
            <person name="Jarju S."/>
            <person name="Secka A."/>
            <person name="Antonio M."/>
            <person name="Oren A."/>
            <person name="Chaudhuri R.R."/>
            <person name="La Ragione R."/>
            <person name="Hildebrand F."/>
            <person name="Pallen M.J."/>
        </authorList>
    </citation>
    <scope>NUCLEOTIDE SEQUENCE</scope>
    <source>
        <strain evidence="1">ChiSxjej2B14-6234</strain>
    </source>
</reference>
<dbReference type="Proteomes" id="UP000886887">
    <property type="component" value="Unassembled WGS sequence"/>
</dbReference>
<reference evidence="1" key="1">
    <citation type="submission" date="2020-10" db="EMBL/GenBank/DDBJ databases">
        <authorList>
            <person name="Gilroy R."/>
        </authorList>
    </citation>
    <scope>NUCLEOTIDE SEQUENCE</scope>
    <source>
        <strain evidence="1">ChiSxjej2B14-6234</strain>
    </source>
</reference>
<dbReference type="AlphaFoldDB" id="A0A9D0ZA99"/>
<dbReference type="InterPro" id="IPR008930">
    <property type="entry name" value="Terpenoid_cyclase/PrenylTrfase"/>
</dbReference>
<organism evidence="1 2">
    <name type="scientific">Candidatus Onthenecus intestinigallinarum</name>
    <dbReference type="NCBI Taxonomy" id="2840875"/>
    <lineage>
        <taxon>Bacteria</taxon>
        <taxon>Bacillati</taxon>
        <taxon>Bacillota</taxon>
        <taxon>Clostridia</taxon>
        <taxon>Eubacteriales</taxon>
        <taxon>Candidatus Onthenecus</taxon>
    </lineage>
</organism>
<gene>
    <name evidence="1" type="ORF">IAB73_04540</name>
</gene>